<evidence type="ECO:0000313" key="2">
    <source>
        <dbReference type="EMBL" id="SDX95636.1"/>
    </source>
</evidence>
<dbReference type="STRING" id="589385.SAMN05421504_10434"/>
<proteinExistence type="predicted"/>
<protein>
    <submittedName>
        <fullName evidence="2">Polysaccharide lyase</fullName>
    </submittedName>
</protein>
<keyword evidence="1" id="KW-0732">Signal</keyword>
<dbReference type="Gene3D" id="2.60.120.200">
    <property type="match status" value="1"/>
</dbReference>
<dbReference type="EMBL" id="FNON01000004">
    <property type="protein sequence ID" value="SDX95636.1"/>
    <property type="molecule type" value="Genomic_DNA"/>
</dbReference>
<reference evidence="2 3" key="1">
    <citation type="submission" date="2016-10" db="EMBL/GenBank/DDBJ databases">
        <authorList>
            <person name="de Groot N.N."/>
        </authorList>
    </citation>
    <scope>NUCLEOTIDE SEQUENCE [LARGE SCALE GENOMIC DNA]</scope>
    <source>
        <strain evidence="2 3">CPCC 202699</strain>
    </source>
</reference>
<dbReference type="OrthoDB" id="5699564at2"/>
<dbReference type="Proteomes" id="UP000199515">
    <property type="component" value="Unassembled WGS sequence"/>
</dbReference>
<organism evidence="2 3">
    <name type="scientific">Amycolatopsis xylanica</name>
    <dbReference type="NCBI Taxonomy" id="589385"/>
    <lineage>
        <taxon>Bacteria</taxon>
        <taxon>Bacillati</taxon>
        <taxon>Actinomycetota</taxon>
        <taxon>Actinomycetes</taxon>
        <taxon>Pseudonocardiales</taxon>
        <taxon>Pseudonocardiaceae</taxon>
        <taxon>Amycolatopsis</taxon>
    </lineage>
</organism>
<evidence type="ECO:0000256" key="1">
    <source>
        <dbReference type="SAM" id="SignalP"/>
    </source>
</evidence>
<feature type="signal peptide" evidence="1">
    <location>
        <begin position="1"/>
        <end position="25"/>
    </location>
</feature>
<evidence type="ECO:0000313" key="3">
    <source>
        <dbReference type="Proteomes" id="UP000199515"/>
    </source>
</evidence>
<name>A0A1H3FXE1_9PSEU</name>
<keyword evidence="3" id="KW-1185">Reference proteome</keyword>
<gene>
    <name evidence="2" type="ORF">SAMN05421504_10434</name>
</gene>
<dbReference type="InterPro" id="IPR025975">
    <property type="entry name" value="Polysacc_lyase"/>
</dbReference>
<accession>A0A1H3FXE1</accession>
<dbReference type="AlphaFoldDB" id="A0A1H3FXE1"/>
<keyword evidence="2" id="KW-0456">Lyase</keyword>
<feature type="chain" id="PRO_5011788072" evidence="1">
    <location>
        <begin position="26"/>
        <end position="233"/>
    </location>
</feature>
<dbReference type="Pfam" id="PF14099">
    <property type="entry name" value="Polysacc_lyase"/>
    <property type="match status" value="1"/>
</dbReference>
<sequence>MHPIVFKSVAAAVALTAFSAGQAEASTTALRWSADPRDGIGAFKSIQCDSKTFATATDPDKGTVWQVTQPAKQERCEAVGPDVSATDSYYLGWSSKFSIGDAESRYFFQVKSSPSSGTANHPVVIGVINGELQLHSWTAEHKDVLLWRAKAVKNVWNDYALRITSGRTDGTVQFWFNGVRQRLLTGSDTYTGTTYDGTRTYLKWGIYHPAPGVATSSITTIKMGATLADVTTP</sequence>
<dbReference type="GO" id="GO:0016829">
    <property type="term" value="F:lyase activity"/>
    <property type="evidence" value="ECO:0007669"/>
    <property type="project" value="UniProtKB-KW"/>
</dbReference>